<dbReference type="Pfam" id="PF09556">
    <property type="entry name" value="RE_HaeIII"/>
    <property type="match status" value="1"/>
</dbReference>
<proteinExistence type="predicted"/>
<keyword evidence="1" id="KW-0255">Endonuclease</keyword>
<keyword evidence="1" id="KW-0378">Hydrolase</keyword>
<accession>A0AA90W5G7</accession>
<dbReference type="EMBL" id="WITK01000033">
    <property type="protein sequence ID" value="MQW93365.1"/>
    <property type="molecule type" value="Genomic_DNA"/>
</dbReference>
<organism evidence="1 2">
    <name type="scientific">Acinetobacter wanghuae</name>
    <dbReference type="NCBI Taxonomy" id="2662362"/>
    <lineage>
        <taxon>Bacteria</taxon>
        <taxon>Pseudomonadati</taxon>
        <taxon>Pseudomonadota</taxon>
        <taxon>Gammaproteobacteria</taxon>
        <taxon>Moraxellales</taxon>
        <taxon>Moraxellaceae</taxon>
        <taxon>Acinetobacter</taxon>
    </lineage>
</organism>
<protein>
    <submittedName>
        <fullName evidence="1">HaeIII family restriction endonuclease</fullName>
    </submittedName>
</protein>
<dbReference type="GO" id="GO:0004519">
    <property type="term" value="F:endonuclease activity"/>
    <property type="evidence" value="ECO:0007669"/>
    <property type="project" value="UniProtKB-KW"/>
</dbReference>
<comment type="caution">
    <text evidence="1">The sequence shown here is derived from an EMBL/GenBank/DDBJ whole genome shotgun (WGS) entry which is preliminary data.</text>
</comment>
<reference evidence="1 2" key="1">
    <citation type="submission" date="2019-10" db="EMBL/GenBank/DDBJ databases">
        <authorList>
            <person name="Dong K."/>
        </authorList>
    </citation>
    <scope>NUCLEOTIDE SEQUENCE [LARGE SCALE GENOMIC DNA]</scope>
    <source>
        <strain evidence="2">dk771</strain>
    </source>
</reference>
<evidence type="ECO:0000313" key="1">
    <source>
        <dbReference type="EMBL" id="MQW93365.1"/>
    </source>
</evidence>
<gene>
    <name evidence="1" type="ORF">GHJ48_13370</name>
</gene>
<evidence type="ECO:0000313" key="2">
    <source>
        <dbReference type="Proteomes" id="UP000480556"/>
    </source>
</evidence>
<name>A0AA90W5G7_9GAMM</name>
<dbReference type="AlphaFoldDB" id="A0AA90W5G7"/>
<dbReference type="RefSeq" id="WP_153389500.1">
    <property type="nucleotide sequence ID" value="NZ_WITK01000033.1"/>
</dbReference>
<sequence length="297" mass="33528">MSVSNNNGRALEAKLVDVLCQRNSNISLLGTTAQDQQRDLTYFSALAQLQQQLFTDFSVKYAGELSVENIKTIERLKDSAAVAGDVTDIRIGYGNNIFKNISLKHNHDACKHQRPAALIKNQLGIQNPNLDKQYRAELKAIENRFKALVLPTDVDEEGNFVFRAVKARVPNSIPDLYRDVCNLVKKYLTNYTTPASIQRYFKFLVGNNDFEKVTLDPNSRLILIKDFSNIENATSITNIFINPQNGYLVVQFDNNFILNMRLHTASSKFKLTSSLSLKFDSTVDMNNAPIPLKTIPF</sequence>
<dbReference type="Proteomes" id="UP000480556">
    <property type="component" value="Unassembled WGS sequence"/>
</dbReference>
<keyword evidence="1" id="KW-0540">Nuclease</keyword>
<dbReference type="InterPro" id="IPR019059">
    <property type="entry name" value="Restrct_endonuc_II_HaeIII"/>
</dbReference>